<feature type="domain" description="HTH tetR-type" evidence="3">
    <location>
        <begin position="52"/>
        <end position="112"/>
    </location>
</feature>
<dbReference type="Proteomes" id="UP000724686">
    <property type="component" value="Unassembled WGS sequence"/>
</dbReference>
<dbReference type="Gene3D" id="1.10.357.10">
    <property type="entry name" value="Tetracycline Repressor, domain 2"/>
    <property type="match status" value="1"/>
</dbReference>
<keyword evidence="5" id="KW-1185">Reference proteome</keyword>
<gene>
    <name evidence="4" type="ORF">JWG45_18265</name>
</gene>
<name>A0ABS2UJ45_9LEPT</name>
<dbReference type="SUPFAM" id="SSF46689">
    <property type="entry name" value="Homeodomain-like"/>
    <property type="match status" value="1"/>
</dbReference>
<reference evidence="4 5" key="1">
    <citation type="submission" date="2021-02" db="EMBL/GenBank/DDBJ databases">
        <title>Leptospira ainlahdjerensis sp. nov., Leptospira ainazelensis sp. nov., Leptospira abararensis sp. nov. and Leptospira chreensis sp. nov., four new species isolated from water sources in Algeria.</title>
        <authorList>
            <person name="Amara Korba A."/>
            <person name="Kainiu M."/>
            <person name="Vincent A.T."/>
            <person name="Mariet J.-F."/>
            <person name="Veyrier F.J."/>
            <person name="Goarant C."/>
            <person name="Picardeau M."/>
        </authorList>
    </citation>
    <scope>NUCLEOTIDE SEQUENCE [LARGE SCALE GENOMIC DNA]</scope>
    <source>
        <strain evidence="4 5">201903070</strain>
    </source>
</reference>
<feature type="DNA-binding region" description="H-T-H motif" evidence="2">
    <location>
        <begin position="75"/>
        <end position="94"/>
    </location>
</feature>
<evidence type="ECO:0000259" key="3">
    <source>
        <dbReference type="PROSITE" id="PS50977"/>
    </source>
</evidence>
<proteinExistence type="predicted"/>
<organism evidence="4 5">
    <name type="scientific">Leptospira ainlahdjerensis</name>
    <dbReference type="NCBI Taxonomy" id="2810033"/>
    <lineage>
        <taxon>Bacteria</taxon>
        <taxon>Pseudomonadati</taxon>
        <taxon>Spirochaetota</taxon>
        <taxon>Spirochaetia</taxon>
        <taxon>Leptospirales</taxon>
        <taxon>Leptospiraceae</taxon>
        <taxon>Leptospira</taxon>
    </lineage>
</organism>
<protein>
    <submittedName>
        <fullName evidence="4">TetR family transcriptional regulator</fullName>
    </submittedName>
</protein>
<dbReference type="PROSITE" id="PS50977">
    <property type="entry name" value="HTH_TETR_2"/>
    <property type="match status" value="1"/>
</dbReference>
<evidence type="ECO:0000256" key="2">
    <source>
        <dbReference type="PROSITE-ProRule" id="PRU00335"/>
    </source>
</evidence>
<evidence type="ECO:0000313" key="4">
    <source>
        <dbReference type="EMBL" id="MBM9579095.1"/>
    </source>
</evidence>
<dbReference type="InterPro" id="IPR009057">
    <property type="entry name" value="Homeodomain-like_sf"/>
</dbReference>
<dbReference type="InterPro" id="IPR041674">
    <property type="entry name" value="TetR_C_22"/>
</dbReference>
<keyword evidence="1 2" id="KW-0238">DNA-binding</keyword>
<dbReference type="PANTHER" id="PTHR43479:SF11">
    <property type="entry name" value="ACREF_ENVCD OPERON REPRESSOR-RELATED"/>
    <property type="match status" value="1"/>
</dbReference>
<dbReference type="Pfam" id="PF00440">
    <property type="entry name" value="TetR_N"/>
    <property type="match status" value="1"/>
</dbReference>
<evidence type="ECO:0000256" key="1">
    <source>
        <dbReference type="ARBA" id="ARBA00023125"/>
    </source>
</evidence>
<evidence type="ECO:0000313" key="5">
    <source>
        <dbReference type="Proteomes" id="UP000724686"/>
    </source>
</evidence>
<dbReference type="InterPro" id="IPR050624">
    <property type="entry name" value="HTH-type_Tx_Regulator"/>
</dbReference>
<dbReference type="PRINTS" id="PR00455">
    <property type="entry name" value="HTHTETR"/>
</dbReference>
<dbReference type="Pfam" id="PF17928">
    <property type="entry name" value="TetR_C_22"/>
    <property type="match status" value="1"/>
</dbReference>
<comment type="caution">
    <text evidence="4">The sequence shown here is derived from an EMBL/GenBank/DDBJ whole genome shotgun (WGS) entry which is preliminary data.</text>
</comment>
<dbReference type="InterPro" id="IPR001647">
    <property type="entry name" value="HTH_TetR"/>
</dbReference>
<dbReference type="PANTHER" id="PTHR43479">
    <property type="entry name" value="ACREF/ENVCD OPERON REPRESSOR-RELATED"/>
    <property type="match status" value="1"/>
</dbReference>
<accession>A0ABS2UJ45</accession>
<sequence>MKSVNGTWPFLRRRFALISKKTIKNTKVINSESGKNSSLLDPRKEPSQRRSIDRVQKILDVVAILLERNGAEAITTNMIAQEAEIPIGSLYQYFPNKHAVLNAVGQRHLERVNQMLSEIFQSNLSGRNWEELIDLVIDSFANFYLTEPGFAPLWSSMKQDPELIEIDRENNLKISENVSRILSQFQVDPAENNIISRIIVEVTDAILNRWIREQKDKEFSSRMIIELKIILKSYLSRYFPGGKEIL</sequence>
<dbReference type="EMBL" id="JAFFPU010000074">
    <property type="protein sequence ID" value="MBM9579095.1"/>
    <property type="molecule type" value="Genomic_DNA"/>
</dbReference>